<sequence length="175" mass="18001">MKFSFVSLAAVCLVSVSALQAEEPMLPQSLGPVGGYHTADGPRGFLKPSKSIKPPVSTSAPAPAPAVVQSPAADTRLRRLVVVSGTMSPEAIRDTILACGQTRMPVTTAGGVSAPAPMLSDLAGLFGSTVDEDTKKKVLDTVRKGMGSGAKPQRVEVVGWLPSEGVMAVAVYPES</sequence>
<name>A0A7W7Y7F9_9BACT</name>
<accession>A0A7W7Y7F9</accession>
<feature type="region of interest" description="Disordered" evidence="1">
    <location>
        <begin position="37"/>
        <end position="69"/>
    </location>
</feature>
<dbReference type="Proteomes" id="UP000590740">
    <property type="component" value="Unassembled WGS sequence"/>
</dbReference>
<evidence type="ECO:0000313" key="4">
    <source>
        <dbReference type="Proteomes" id="UP000590740"/>
    </source>
</evidence>
<protein>
    <recommendedName>
        <fullName evidence="5">Secreted protein</fullName>
    </recommendedName>
</protein>
<comment type="caution">
    <text evidence="3">The sequence shown here is derived from an EMBL/GenBank/DDBJ whole genome shotgun (WGS) entry which is preliminary data.</text>
</comment>
<dbReference type="AlphaFoldDB" id="A0A7W7Y7F9"/>
<feature type="signal peptide" evidence="2">
    <location>
        <begin position="1"/>
        <end position="21"/>
    </location>
</feature>
<feature type="compositionally biased region" description="Low complexity" evidence="1">
    <location>
        <begin position="54"/>
        <end position="69"/>
    </location>
</feature>
<reference evidence="3 4" key="1">
    <citation type="submission" date="2020-08" db="EMBL/GenBank/DDBJ databases">
        <title>Genomic Encyclopedia of Type Strains, Phase IV (KMG-IV): sequencing the most valuable type-strain genomes for metagenomic binning, comparative biology and taxonomic classification.</title>
        <authorList>
            <person name="Goeker M."/>
        </authorList>
    </citation>
    <scope>NUCLEOTIDE SEQUENCE [LARGE SCALE GENOMIC DNA]</scope>
    <source>
        <strain evidence="3 4">DSM 12252</strain>
    </source>
</reference>
<evidence type="ECO:0008006" key="5">
    <source>
        <dbReference type="Google" id="ProtNLM"/>
    </source>
</evidence>
<organism evidence="3 4">
    <name type="scientific">Prosthecobacter vanneervenii</name>
    <dbReference type="NCBI Taxonomy" id="48466"/>
    <lineage>
        <taxon>Bacteria</taxon>
        <taxon>Pseudomonadati</taxon>
        <taxon>Verrucomicrobiota</taxon>
        <taxon>Verrucomicrobiia</taxon>
        <taxon>Verrucomicrobiales</taxon>
        <taxon>Verrucomicrobiaceae</taxon>
        <taxon>Prosthecobacter</taxon>
    </lineage>
</organism>
<proteinExistence type="predicted"/>
<evidence type="ECO:0000313" key="3">
    <source>
        <dbReference type="EMBL" id="MBB5031021.1"/>
    </source>
</evidence>
<keyword evidence="4" id="KW-1185">Reference proteome</keyword>
<gene>
    <name evidence="3" type="ORF">HNQ65_000575</name>
</gene>
<evidence type="ECO:0000256" key="2">
    <source>
        <dbReference type="SAM" id="SignalP"/>
    </source>
</evidence>
<dbReference type="RefSeq" id="WP_184337965.1">
    <property type="nucleotide sequence ID" value="NZ_JACHIG010000001.1"/>
</dbReference>
<feature type="chain" id="PRO_5031000237" description="Secreted protein" evidence="2">
    <location>
        <begin position="22"/>
        <end position="175"/>
    </location>
</feature>
<dbReference type="EMBL" id="JACHIG010000001">
    <property type="protein sequence ID" value="MBB5031021.1"/>
    <property type="molecule type" value="Genomic_DNA"/>
</dbReference>
<keyword evidence="2" id="KW-0732">Signal</keyword>
<evidence type="ECO:0000256" key="1">
    <source>
        <dbReference type="SAM" id="MobiDB-lite"/>
    </source>
</evidence>